<dbReference type="EMBL" id="LUGG01000001">
    <property type="protein sequence ID" value="OBZ79443.1"/>
    <property type="molecule type" value="Genomic_DNA"/>
</dbReference>
<organism evidence="1 2">
    <name type="scientific">Grifola frondosa</name>
    <name type="common">Maitake</name>
    <name type="synonym">Polyporus frondosus</name>
    <dbReference type="NCBI Taxonomy" id="5627"/>
    <lineage>
        <taxon>Eukaryota</taxon>
        <taxon>Fungi</taxon>
        <taxon>Dikarya</taxon>
        <taxon>Basidiomycota</taxon>
        <taxon>Agaricomycotina</taxon>
        <taxon>Agaricomycetes</taxon>
        <taxon>Polyporales</taxon>
        <taxon>Grifolaceae</taxon>
        <taxon>Grifola</taxon>
    </lineage>
</organism>
<sequence>MAHVANSRATRATVLWAVIAVRLQETTMFPHRRLSIFDPTRGTCPKHALQSSPWYICSDFPKSSKHPSVQSASSNPS</sequence>
<evidence type="ECO:0000313" key="1">
    <source>
        <dbReference type="EMBL" id="OBZ79443.1"/>
    </source>
</evidence>
<name>A0A1C7MRF6_GRIFR</name>
<proteinExistence type="predicted"/>
<gene>
    <name evidence="1" type="ORF">A0H81_00792</name>
</gene>
<accession>A0A1C7MRF6</accession>
<protein>
    <submittedName>
        <fullName evidence="1">Uncharacterized protein</fullName>
    </submittedName>
</protein>
<keyword evidence="2" id="KW-1185">Reference proteome</keyword>
<evidence type="ECO:0000313" key="2">
    <source>
        <dbReference type="Proteomes" id="UP000092993"/>
    </source>
</evidence>
<dbReference type="Proteomes" id="UP000092993">
    <property type="component" value="Unassembled WGS sequence"/>
</dbReference>
<reference evidence="1 2" key="1">
    <citation type="submission" date="2016-03" db="EMBL/GenBank/DDBJ databases">
        <title>Whole genome sequencing of Grifola frondosa 9006-11.</title>
        <authorList>
            <person name="Min B."/>
            <person name="Park H."/>
            <person name="Kim J.-G."/>
            <person name="Cho H."/>
            <person name="Oh Y.-L."/>
            <person name="Kong W.-S."/>
            <person name="Choi I.-G."/>
        </authorList>
    </citation>
    <scope>NUCLEOTIDE SEQUENCE [LARGE SCALE GENOMIC DNA]</scope>
    <source>
        <strain evidence="1 2">9006-11</strain>
    </source>
</reference>
<dbReference type="AlphaFoldDB" id="A0A1C7MRF6"/>
<comment type="caution">
    <text evidence="1">The sequence shown here is derived from an EMBL/GenBank/DDBJ whole genome shotgun (WGS) entry which is preliminary data.</text>
</comment>